<dbReference type="OrthoDB" id="1297973at2759"/>
<dbReference type="AlphaFoldDB" id="A0A9J5ZVE0"/>
<dbReference type="Proteomes" id="UP000824120">
    <property type="component" value="Chromosome 3"/>
</dbReference>
<keyword evidence="1" id="KW-0175">Coiled coil</keyword>
<feature type="coiled-coil region" evidence="1">
    <location>
        <begin position="1"/>
        <end position="28"/>
    </location>
</feature>
<proteinExistence type="predicted"/>
<comment type="caution">
    <text evidence="2">The sequence shown here is derived from an EMBL/GenBank/DDBJ whole genome shotgun (WGS) entry which is preliminary data.</text>
</comment>
<evidence type="ECO:0000256" key="1">
    <source>
        <dbReference type="SAM" id="Coils"/>
    </source>
</evidence>
<keyword evidence="3" id="KW-1185">Reference proteome</keyword>
<organism evidence="2 3">
    <name type="scientific">Solanum commersonii</name>
    <name type="common">Commerson's wild potato</name>
    <name type="synonym">Commerson's nightshade</name>
    <dbReference type="NCBI Taxonomy" id="4109"/>
    <lineage>
        <taxon>Eukaryota</taxon>
        <taxon>Viridiplantae</taxon>
        <taxon>Streptophyta</taxon>
        <taxon>Embryophyta</taxon>
        <taxon>Tracheophyta</taxon>
        <taxon>Spermatophyta</taxon>
        <taxon>Magnoliopsida</taxon>
        <taxon>eudicotyledons</taxon>
        <taxon>Gunneridae</taxon>
        <taxon>Pentapetalae</taxon>
        <taxon>asterids</taxon>
        <taxon>lamiids</taxon>
        <taxon>Solanales</taxon>
        <taxon>Solanaceae</taxon>
        <taxon>Solanoideae</taxon>
        <taxon>Solaneae</taxon>
        <taxon>Solanum</taxon>
    </lineage>
</organism>
<protein>
    <submittedName>
        <fullName evidence="2">Uncharacterized protein</fullName>
    </submittedName>
</protein>
<sequence length="127" mass="14437">MENLRESLNAVKIERDNLNKKLENLQSLNYFEVNKSRNLEAKVSKLKMLCILSFTVFVMDKLAGIANMFFLEFRESENEMKVCLTIVYETCFQSVPSLTIGESRNDSSCMTISVTSTDNSQSSVANK</sequence>
<accession>A0A9J5ZVE0</accession>
<dbReference type="EMBL" id="JACXVP010000003">
    <property type="protein sequence ID" value="KAG5616168.1"/>
    <property type="molecule type" value="Genomic_DNA"/>
</dbReference>
<evidence type="ECO:0000313" key="2">
    <source>
        <dbReference type="EMBL" id="KAG5616168.1"/>
    </source>
</evidence>
<gene>
    <name evidence="2" type="ORF">H5410_015992</name>
</gene>
<evidence type="ECO:0000313" key="3">
    <source>
        <dbReference type="Proteomes" id="UP000824120"/>
    </source>
</evidence>
<name>A0A9J5ZVE0_SOLCO</name>
<reference evidence="2 3" key="1">
    <citation type="submission" date="2020-09" db="EMBL/GenBank/DDBJ databases">
        <title>De no assembly of potato wild relative species, Solanum commersonii.</title>
        <authorList>
            <person name="Cho K."/>
        </authorList>
    </citation>
    <scope>NUCLEOTIDE SEQUENCE [LARGE SCALE GENOMIC DNA]</scope>
    <source>
        <strain evidence="2">LZ3.2</strain>
        <tissue evidence="2">Leaf</tissue>
    </source>
</reference>